<dbReference type="PANTHER" id="PTHR46268">
    <property type="entry name" value="STRESS RESPONSE PROTEIN NHAX"/>
    <property type="match status" value="1"/>
</dbReference>
<evidence type="ECO:0000259" key="2">
    <source>
        <dbReference type="Pfam" id="PF00582"/>
    </source>
</evidence>
<feature type="domain" description="UspA" evidence="2">
    <location>
        <begin position="1"/>
        <end position="129"/>
    </location>
</feature>
<evidence type="ECO:0000313" key="4">
    <source>
        <dbReference type="Proteomes" id="UP001205843"/>
    </source>
</evidence>
<dbReference type="EMBL" id="JALJXV010000007">
    <property type="protein sequence ID" value="MCP1675966.1"/>
    <property type="molecule type" value="Genomic_DNA"/>
</dbReference>
<dbReference type="Gene3D" id="3.40.50.620">
    <property type="entry name" value="HUPs"/>
    <property type="match status" value="2"/>
</dbReference>
<dbReference type="Proteomes" id="UP001205843">
    <property type="component" value="Unassembled WGS sequence"/>
</dbReference>
<sequence>MFEHGVVAVDLAEDWAVLKTRLLRLQRLGTRRLTLVHVVSPGFPVAAERAHRHEQQQKLHAAEEEVRALGFEVESRLLVGELALQLDSAMEEAGAGYLVAGARAHGPIRELVMGNAVLDLARNAARAVWLEPLSAEQVTTGGGGVLLATDGSEAAQAAESIAGELIKAFGNGVAVWVKPKQWLPGESVTEPSDLHTHLQELSARHPPLRHQVSEGDPAREIQRIAMQQSSDVIVLGKRGRNPVTSLLMGRTAERICRHAPTAILLVPGQASG</sequence>
<keyword evidence="4" id="KW-1185">Reference proteome</keyword>
<proteinExistence type="inferred from homology"/>
<dbReference type="RefSeq" id="WP_253480363.1">
    <property type="nucleotide sequence ID" value="NZ_JALJXV010000007.1"/>
</dbReference>
<dbReference type="CDD" id="cd00293">
    <property type="entry name" value="USP-like"/>
    <property type="match status" value="2"/>
</dbReference>
<accession>A0AAE3KCN5</accession>
<dbReference type="PRINTS" id="PR01438">
    <property type="entry name" value="UNVRSLSTRESS"/>
</dbReference>
<dbReference type="SUPFAM" id="SSF52402">
    <property type="entry name" value="Adenine nucleotide alpha hydrolases-like"/>
    <property type="match status" value="2"/>
</dbReference>
<dbReference type="InterPro" id="IPR014729">
    <property type="entry name" value="Rossmann-like_a/b/a_fold"/>
</dbReference>
<name>A0AAE3KCN5_9GAMM</name>
<dbReference type="Pfam" id="PF00582">
    <property type="entry name" value="Usp"/>
    <property type="match status" value="2"/>
</dbReference>
<feature type="domain" description="UspA" evidence="2">
    <location>
        <begin position="145"/>
        <end position="267"/>
    </location>
</feature>
<comment type="caution">
    <text evidence="3">The sequence shown here is derived from an EMBL/GenBank/DDBJ whole genome shotgun (WGS) entry which is preliminary data.</text>
</comment>
<dbReference type="InterPro" id="IPR006016">
    <property type="entry name" value="UspA"/>
</dbReference>
<dbReference type="InterPro" id="IPR006015">
    <property type="entry name" value="Universal_stress_UspA"/>
</dbReference>
<comment type="similarity">
    <text evidence="1">Belongs to the universal stress protein A family.</text>
</comment>
<evidence type="ECO:0000313" key="3">
    <source>
        <dbReference type="EMBL" id="MCP1675966.1"/>
    </source>
</evidence>
<dbReference type="AlphaFoldDB" id="A0AAE3KCN5"/>
<evidence type="ECO:0000256" key="1">
    <source>
        <dbReference type="ARBA" id="ARBA00008791"/>
    </source>
</evidence>
<reference evidence="3" key="1">
    <citation type="submission" date="2022-03" db="EMBL/GenBank/DDBJ databases">
        <title>Genomic Encyclopedia of Type Strains, Phase III (KMG-III): the genomes of soil and plant-associated and newly described type strains.</title>
        <authorList>
            <person name="Whitman W."/>
        </authorList>
    </citation>
    <scope>NUCLEOTIDE SEQUENCE</scope>
    <source>
        <strain evidence="3">ANL 6-2</strain>
    </source>
</reference>
<gene>
    <name evidence="3" type="ORF">J2T57_003121</name>
</gene>
<dbReference type="PANTHER" id="PTHR46268:SF6">
    <property type="entry name" value="UNIVERSAL STRESS PROTEIN UP12"/>
    <property type="match status" value="1"/>
</dbReference>
<organism evidence="3 4">
    <name type="scientific">Natronocella acetinitrilica</name>
    <dbReference type="NCBI Taxonomy" id="414046"/>
    <lineage>
        <taxon>Bacteria</taxon>
        <taxon>Pseudomonadati</taxon>
        <taxon>Pseudomonadota</taxon>
        <taxon>Gammaproteobacteria</taxon>
        <taxon>Chromatiales</taxon>
        <taxon>Ectothiorhodospiraceae</taxon>
        <taxon>Natronocella</taxon>
    </lineage>
</organism>
<protein>
    <submittedName>
        <fullName evidence="3">Nucleotide-binding universal stress UspA family protein</fullName>
    </submittedName>
</protein>